<reference evidence="2 3" key="1">
    <citation type="submission" date="2021-05" db="EMBL/GenBank/DDBJ databases">
        <title>Comparative genomic studies on the polysaccharide-degrading batcterial strains of the Flammeovirga genus.</title>
        <authorList>
            <person name="Zewei F."/>
            <person name="Zheng Z."/>
            <person name="Yu L."/>
            <person name="Ruyue G."/>
            <person name="Yanhong M."/>
            <person name="Yuanyuan C."/>
            <person name="Jingyan G."/>
            <person name="Wenjun H."/>
        </authorList>
    </citation>
    <scope>NUCLEOTIDE SEQUENCE [LARGE SCALE GENOMIC DNA]</scope>
    <source>
        <strain evidence="2 3">NBRC:100898</strain>
    </source>
</reference>
<dbReference type="RefSeq" id="WP_169661849.1">
    <property type="nucleotide sequence ID" value="NZ_CP076133.1"/>
</dbReference>
<organism evidence="2 3">
    <name type="scientific">Flammeovirga yaeyamensis</name>
    <dbReference type="NCBI Taxonomy" id="367791"/>
    <lineage>
        <taxon>Bacteria</taxon>
        <taxon>Pseudomonadati</taxon>
        <taxon>Bacteroidota</taxon>
        <taxon>Cytophagia</taxon>
        <taxon>Cytophagales</taxon>
        <taxon>Flammeovirgaceae</taxon>
        <taxon>Flammeovirga</taxon>
    </lineage>
</organism>
<protein>
    <submittedName>
        <fullName evidence="2">DinB family protein</fullName>
    </submittedName>
</protein>
<accession>A0AAX1NDF3</accession>
<keyword evidence="3" id="KW-1185">Reference proteome</keyword>
<dbReference type="InterPro" id="IPR034660">
    <property type="entry name" value="DinB/YfiT-like"/>
</dbReference>
<dbReference type="Gene3D" id="1.20.120.450">
    <property type="entry name" value="dinb family like domain"/>
    <property type="match status" value="1"/>
</dbReference>
<dbReference type="EMBL" id="CP076133">
    <property type="protein sequence ID" value="QWG05500.1"/>
    <property type="molecule type" value="Genomic_DNA"/>
</dbReference>
<dbReference type="Proteomes" id="UP000678679">
    <property type="component" value="Chromosome 2"/>
</dbReference>
<gene>
    <name evidence="2" type="ORF">KMW28_24075</name>
</gene>
<dbReference type="AlphaFoldDB" id="A0AAX1NDF3"/>
<dbReference type="InterPro" id="IPR024775">
    <property type="entry name" value="DinB-like"/>
</dbReference>
<evidence type="ECO:0000313" key="3">
    <source>
        <dbReference type="Proteomes" id="UP000678679"/>
    </source>
</evidence>
<sequence>MSKGNYLSEKLKEILTEGKWVTGTNVKSQILDLTLEQASRKVNGLNSICDLVYHLNYYNAGIMEAFKTNQLNIKDKYSFDAPQIINEETWKERIATFCENAEALISLVSSLSDDEIHGPFVDPKYGTLERNIDVLIEHNYYHLGQIVLIKKLITA</sequence>
<dbReference type="KEGG" id="fya:KMW28_24075"/>
<name>A0AAX1NDF3_9BACT</name>
<dbReference type="Pfam" id="PF12867">
    <property type="entry name" value="DinB_2"/>
    <property type="match status" value="1"/>
</dbReference>
<dbReference type="SUPFAM" id="SSF109854">
    <property type="entry name" value="DinB/YfiT-like putative metalloenzymes"/>
    <property type="match status" value="1"/>
</dbReference>
<evidence type="ECO:0000259" key="1">
    <source>
        <dbReference type="Pfam" id="PF12867"/>
    </source>
</evidence>
<feature type="domain" description="DinB-like" evidence="1">
    <location>
        <begin position="32"/>
        <end position="146"/>
    </location>
</feature>
<proteinExistence type="predicted"/>
<evidence type="ECO:0000313" key="2">
    <source>
        <dbReference type="EMBL" id="QWG05500.1"/>
    </source>
</evidence>